<dbReference type="EnsemblPlants" id="OGLUM07G12450.1">
    <property type="protein sequence ID" value="OGLUM07G12450.1"/>
    <property type="gene ID" value="OGLUM07G12450"/>
</dbReference>
<feature type="chain" id="PRO_5002353826" description="Secreted protein" evidence="1">
    <location>
        <begin position="21"/>
        <end position="72"/>
    </location>
</feature>
<dbReference type="AlphaFoldDB" id="A0A0E0AJB4"/>
<dbReference type="Gramene" id="OGLUM07G12450.1">
    <property type="protein sequence ID" value="OGLUM07G12450.1"/>
    <property type="gene ID" value="OGLUM07G12450"/>
</dbReference>
<organism evidence="2">
    <name type="scientific">Oryza glumipatula</name>
    <dbReference type="NCBI Taxonomy" id="40148"/>
    <lineage>
        <taxon>Eukaryota</taxon>
        <taxon>Viridiplantae</taxon>
        <taxon>Streptophyta</taxon>
        <taxon>Embryophyta</taxon>
        <taxon>Tracheophyta</taxon>
        <taxon>Spermatophyta</taxon>
        <taxon>Magnoliopsida</taxon>
        <taxon>Liliopsida</taxon>
        <taxon>Poales</taxon>
        <taxon>Poaceae</taxon>
        <taxon>BOP clade</taxon>
        <taxon>Oryzoideae</taxon>
        <taxon>Oryzeae</taxon>
        <taxon>Oryzinae</taxon>
        <taxon>Oryza</taxon>
    </lineage>
</organism>
<name>A0A0E0AJB4_9ORYZ</name>
<feature type="signal peptide" evidence="1">
    <location>
        <begin position="1"/>
        <end position="20"/>
    </location>
</feature>
<keyword evidence="1" id="KW-0732">Signal</keyword>
<dbReference type="Proteomes" id="UP000026961">
    <property type="component" value="Chromosome 7"/>
</dbReference>
<reference evidence="2" key="2">
    <citation type="submission" date="2018-05" db="EMBL/GenBank/DDBJ databases">
        <title>OgluRS3 (Oryza glumaepatula Reference Sequence Version 3).</title>
        <authorList>
            <person name="Zhang J."/>
            <person name="Kudrna D."/>
            <person name="Lee S."/>
            <person name="Talag J."/>
            <person name="Welchert J."/>
            <person name="Wing R.A."/>
        </authorList>
    </citation>
    <scope>NUCLEOTIDE SEQUENCE [LARGE SCALE GENOMIC DNA]</scope>
</reference>
<evidence type="ECO:0008006" key="4">
    <source>
        <dbReference type="Google" id="ProtNLM"/>
    </source>
</evidence>
<protein>
    <recommendedName>
        <fullName evidence="4">Secreted protein</fullName>
    </recommendedName>
</protein>
<proteinExistence type="predicted"/>
<evidence type="ECO:0000256" key="1">
    <source>
        <dbReference type="SAM" id="SignalP"/>
    </source>
</evidence>
<reference evidence="2" key="1">
    <citation type="submission" date="2015-04" db="UniProtKB">
        <authorList>
            <consortium name="EnsemblPlants"/>
        </authorList>
    </citation>
    <scope>IDENTIFICATION</scope>
</reference>
<accession>A0A0E0AJB4</accession>
<evidence type="ECO:0000313" key="2">
    <source>
        <dbReference type="EnsemblPlants" id="OGLUM07G12450.1"/>
    </source>
</evidence>
<sequence>MGMPTTRLALVVLVGSGKLALDIPEHHRRRRKLQLERALIIHDCGFCLLRMLECHNGRTLVGYNTVLMNGKK</sequence>
<evidence type="ECO:0000313" key="3">
    <source>
        <dbReference type="Proteomes" id="UP000026961"/>
    </source>
</evidence>
<dbReference type="HOGENOM" id="CLU_2726306_0_0_1"/>
<keyword evidence="3" id="KW-1185">Reference proteome</keyword>